<dbReference type="Proteomes" id="UP000002762">
    <property type="component" value="Unassembled WGS sequence"/>
</dbReference>
<proteinExistence type="predicted"/>
<reference evidence="2 3" key="1">
    <citation type="journal article" date="2012" name="Sci. Rep.">
        <title>Genomic perspectives on the evolution of fungal entomopathogenicity in Beauveria bassiana.</title>
        <authorList>
            <person name="Xiao G."/>
            <person name="Ying S.H."/>
            <person name="Zheng P."/>
            <person name="Wang Z.L."/>
            <person name="Zhang S."/>
            <person name="Xie X.Q."/>
            <person name="Shang Y."/>
            <person name="St Leger R.J."/>
            <person name="Zhao G.P."/>
            <person name="Wang C."/>
            <person name="Feng M.G."/>
        </authorList>
    </citation>
    <scope>NUCLEOTIDE SEQUENCE [LARGE SCALE GENOMIC DNA]</scope>
    <source>
        <strain evidence="2 3">ARSEF 2860</strain>
    </source>
</reference>
<dbReference type="HOGENOM" id="CLU_037682_2_0_1"/>
<dbReference type="PANTHER" id="PTHR31377">
    <property type="entry name" value="AGMATINE DEIMINASE-RELATED"/>
    <property type="match status" value="1"/>
</dbReference>
<dbReference type="RefSeq" id="XP_008602075.1">
    <property type="nucleotide sequence ID" value="XM_008603853.1"/>
</dbReference>
<evidence type="ECO:0000313" key="3">
    <source>
        <dbReference type="Proteomes" id="UP000002762"/>
    </source>
</evidence>
<dbReference type="GO" id="GO:0004668">
    <property type="term" value="F:protein-arginine deiminase activity"/>
    <property type="evidence" value="ECO:0007669"/>
    <property type="project" value="InterPro"/>
</dbReference>
<dbReference type="Gene3D" id="3.75.10.10">
    <property type="entry name" value="L-arginine/glycine Amidinotransferase, Chain A"/>
    <property type="match status" value="1"/>
</dbReference>
<sequence>MAHRATATFFRPAEWERQAGVIMAWPAAANDAYLDDDKQGLKDVTKDITTIAEAVALFEPVTLVVTPERLEEAESRFKRAKNITLLPINGYPKLDLWMRDMAPTYVVNDDPNEDARLHAVDYNFNGWGGKYPTGTRSCLARIVAAHSGIPVVASSLVAEGGSLEVDGDGTLLITESSVLIDNRNPGRGKGWVEEELYRTLGVDKIIWLPGRRGLDITDGHVDGLVRFVAPGRVLLSQPSNTDDAAAADPFVQMYQEARDILTGATDARGRRFRIAEVAEADLGKLDVSRRVRKDIEGGKEDYPSLTYVNYLVVNDGVIFPQFGDRRADKAALKIIQELYPKREIEPVYMYDLPFYGGGIHCSTQEIPIPTN</sequence>
<organism evidence="2 3">
    <name type="scientific">Beauveria bassiana (strain ARSEF 2860)</name>
    <name type="common">White muscardine disease fungus</name>
    <name type="synonym">Tritirachium shiotae</name>
    <dbReference type="NCBI Taxonomy" id="655819"/>
    <lineage>
        <taxon>Eukaryota</taxon>
        <taxon>Fungi</taxon>
        <taxon>Dikarya</taxon>
        <taxon>Ascomycota</taxon>
        <taxon>Pezizomycotina</taxon>
        <taxon>Sordariomycetes</taxon>
        <taxon>Hypocreomycetidae</taxon>
        <taxon>Hypocreales</taxon>
        <taxon>Cordycipitaceae</taxon>
        <taxon>Beauveria</taxon>
    </lineage>
</organism>
<dbReference type="InterPro" id="IPR007466">
    <property type="entry name" value="Peptidyl-Arg-deiminase_porph"/>
</dbReference>
<dbReference type="AlphaFoldDB" id="J4KLJ8"/>
<accession>J4KLJ8</accession>
<dbReference type="STRING" id="655819.J4KLJ8"/>
<keyword evidence="3" id="KW-1185">Reference proteome</keyword>
<dbReference type="InParanoid" id="J4KLJ8"/>
<dbReference type="EMBL" id="JH725188">
    <property type="protein sequence ID" value="EJP62329.1"/>
    <property type="molecule type" value="Genomic_DNA"/>
</dbReference>
<name>J4KLJ8_BEAB2</name>
<gene>
    <name evidence="2" type="ORF">BBA_08756</name>
</gene>
<dbReference type="SUPFAM" id="SSF55909">
    <property type="entry name" value="Pentein"/>
    <property type="match status" value="1"/>
</dbReference>
<protein>
    <submittedName>
        <fullName evidence="2">Putative agmatine deiminase</fullName>
    </submittedName>
</protein>
<dbReference type="GO" id="GO:0047632">
    <property type="term" value="F:agmatine deiminase activity"/>
    <property type="evidence" value="ECO:0007669"/>
    <property type="project" value="TreeGrafter"/>
</dbReference>
<dbReference type="OrthoDB" id="544103at2759"/>
<dbReference type="GO" id="GO:0009446">
    <property type="term" value="P:putrescine biosynthetic process"/>
    <property type="evidence" value="ECO:0007669"/>
    <property type="project" value="InterPro"/>
</dbReference>
<keyword evidence="1" id="KW-0378">Hydrolase</keyword>
<evidence type="ECO:0000313" key="2">
    <source>
        <dbReference type="EMBL" id="EJP62329.1"/>
    </source>
</evidence>
<dbReference type="Pfam" id="PF04371">
    <property type="entry name" value="PAD_porph"/>
    <property type="match status" value="1"/>
</dbReference>
<dbReference type="GeneID" id="19891768"/>
<evidence type="ECO:0000256" key="1">
    <source>
        <dbReference type="ARBA" id="ARBA00022801"/>
    </source>
</evidence>
<dbReference type="PANTHER" id="PTHR31377:SF0">
    <property type="entry name" value="AGMATINE DEIMINASE-RELATED"/>
    <property type="match status" value="1"/>
</dbReference>